<dbReference type="SMART" id="SM00450">
    <property type="entry name" value="RHOD"/>
    <property type="match status" value="1"/>
</dbReference>
<dbReference type="AlphaFoldDB" id="A0A3D9L726"/>
<dbReference type="InterPro" id="IPR050229">
    <property type="entry name" value="GlpE_sulfurtransferase"/>
</dbReference>
<organism evidence="2 3">
    <name type="scientific">Marinoscillum furvescens DSM 4134</name>
    <dbReference type="NCBI Taxonomy" id="1122208"/>
    <lineage>
        <taxon>Bacteria</taxon>
        <taxon>Pseudomonadati</taxon>
        <taxon>Bacteroidota</taxon>
        <taxon>Cytophagia</taxon>
        <taxon>Cytophagales</taxon>
        <taxon>Reichenbachiellaceae</taxon>
        <taxon>Marinoscillum</taxon>
    </lineage>
</organism>
<dbReference type="GO" id="GO:0016740">
    <property type="term" value="F:transferase activity"/>
    <property type="evidence" value="ECO:0007669"/>
    <property type="project" value="UniProtKB-KW"/>
</dbReference>
<accession>A0A3D9L726</accession>
<dbReference type="Gene3D" id="3.40.250.10">
    <property type="entry name" value="Rhodanese-like domain"/>
    <property type="match status" value="1"/>
</dbReference>
<comment type="caution">
    <text evidence="2">The sequence shown here is derived from an EMBL/GenBank/DDBJ whole genome shotgun (WGS) entry which is preliminary data.</text>
</comment>
<proteinExistence type="predicted"/>
<dbReference type="PANTHER" id="PTHR43031:SF1">
    <property type="entry name" value="PYRIDINE NUCLEOTIDE-DISULPHIDE OXIDOREDUCTASE"/>
    <property type="match status" value="1"/>
</dbReference>
<dbReference type="RefSeq" id="WP_170147863.1">
    <property type="nucleotide sequence ID" value="NZ_QREG01000002.1"/>
</dbReference>
<evidence type="ECO:0000313" key="2">
    <source>
        <dbReference type="EMBL" id="REE02115.1"/>
    </source>
</evidence>
<reference evidence="2 3" key="1">
    <citation type="submission" date="2018-07" db="EMBL/GenBank/DDBJ databases">
        <title>Genomic Encyclopedia of Type Strains, Phase IV (KMG-IV): sequencing the most valuable type-strain genomes for metagenomic binning, comparative biology and taxonomic classification.</title>
        <authorList>
            <person name="Goeker M."/>
        </authorList>
    </citation>
    <scope>NUCLEOTIDE SEQUENCE [LARGE SCALE GENOMIC DNA]</scope>
    <source>
        <strain evidence="2 3">DSM 4134</strain>
    </source>
</reference>
<dbReference type="CDD" id="cd00158">
    <property type="entry name" value="RHOD"/>
    <property type="match status" value="1"/>
</dbReference>
<dbReference type="EMBL" id="QREG01000002">
    <property type="protein sequence ID" value="REE02115.1"/>
    <property type="molecule type" value="Genomic_DNA"/>
</dbReference>
<dbReference type="Pfam" id="PF00581">
    <property type="entry name" value="Rhodanese"/>
    <property type="match status" value="1"/>
</dbReference>
<feature type="domain" description="Rhodanese" evidence="1">
    <location>
        <begin position="44"/>
        <end position="134"/>
    </location>
</feature>
<dbReference type="PANTHER" id="PTHR43031">
    <property type="entry name" value="FAD-DEPENDENT OXIDOREDUCTASE"/>
    <property type="match status" value="1"/>
</dbReference>
<name>A0A3D9L726_MARFU</name>
<dbReference type="SUPFAM" id="SSF52821">
    <property type="entry name" value="Rhodanese/Cell cycle control phosphatase"/>
    <property type="match status" value="1"/>
</dbReference>
<dbReference type="InterPro" id="IPR036873">
    <property type="entry name" value="Rhodanese-like_dom_sf"/>
</dbReference>
<dbReference type="PROSITE" id="PS51257">
    <property type="entry name" value="PROKAR_LIPOPROTEIN"/>
    <property type="match status" value="1"/>
</dbReference>
<protein>
    <submittedName>
        <fullName evidence="2">Rhodanese-related sulfurtransferase</fullName>
    </submittedName>
</protein>
<dbReference type="PROSITE" id="PS50206">
    <property type="entry name" value="RHODANESE_3"/>
    <property type="match status" value="1"/>
</dbReference>
<gene>
    <name evidence="2" type="ORF">C7460_102137</name>
</gene>
<keyword evidence="2" id="KW-0808">Transferase</keyword>
<dbReference type="Proteomes" id="UP000256779">
    <property type="component" value="Unassembled WGS sequence"/>
</dbReference>
<sequence length="135" mass="14824">MKATNIISLTLLWVVAACSSQQSKESAASRVESVTPEEFNTYLQDEELQLIDVRTPREFATGYIDGAVNMDVTSKNFSVQIETLNKDKAVAIYCASGGRSKRAASRLEAFGFTKIIELNTGINGWSAAQFPLKRP</sequence>
<keyword evidence="3" id="KW-1185">Reference proteome</keyword>
<evidence type="ECO:0000259" key="1">
    <source>
        <dbReference type="PROSITE" id="PS50206"/>
    </source>
</evidence>
<evidence type="ECO:0000313" key="3">
    <source>
        <dbReference type="Proteomes" id="UP000256779"/>
    </source>
</evidence>
<dbReference type="InterPro" id="IPR001763">
    <property type="entry name" value="Rhodanese-like_dom"/>
</dbReference>